<feature type="compositionally biased region" description="Low complexity" evidence="1">
    <location>
        <begin position="26"/>
        <end position="40"/>
    </location>
</feature>
<sequence length="277" mass="28753">MLARTSTDAASRVVGGFRAVAAASSAANRAHASRRSALSLRRQRSARSTCARSRKSLAAKPPSTAAAWTSSSSARDFRPGSGGGIGVARSCRATASRSDSPPLPVMRTTGHRRRAASLISRCVPQPPPTASITTPERPAIRSATRTNVGPSEPHASPVVRSNLWWRSGRVESRSPGAAPYPISFPWGATPTSSAPGACSAIASPRAAMTPESVPPDTTTTPSSRHTGATTVSKRSFSASWTSSERGAPAQPTTTSTGRPTGIASSSRTDVKDRLPSW</sequence>
<name>A0A286GWJ7_9ACTN</name>
<gene>
    <name evidence="2" type="ORF">SAMN06272739_2329</name>
</gene>
<reference evidence="3" key="1">
    <citation type="submission" date="2017-09" db="EMBL/GenBank/DDBJ databases">
        <authorList>
            <person name="Varghese N."/>
            <person name="Submissions S."/>
        </authorList>
    </citation>
    <scope>NUCLEOTIDE SEQUENCE [LARGE SCALE GENOMIC DNA]</scope>
    <source>
        <strain evidence="3">DSM 44270</strain>
    </source>
</reference>
<organism evidence="2 3">
    <name type="scientific">Blastococcus haudaquaticus</name>
    <dbReference type="NCBI Taxonomy" id="1938745"/>
    <lineage>
        <taxon>Bacteria</taxon>
        <taxon>Bacillati</taxon>
        <taxon>Actinomycetota</taxon>
        <taxon>Actinomycetes</taxon>
        <taxon>Geodermatophilales</taxon>
        <taxon>Geodermatophilaceae</taxon>
        <taxon>Blastococcus</taxon>
    </lineage>
</organism>
<feature type="compositionally biased region" description="Polar residues" evidence="1">
    <location>
        <begin position="231"/>
        <end position="267"/>
    </location>
</feature>
<feature type="compositionally biased region" description="Low complexity" evidence="1">
    <location>
        <begin position="58"/>
        <end position="74"/>
    </location>
</feature>
<feature type="region of interest" description="Disordered" evidence="1">
    <location>
        <begin position="206"/>
        <end position="277"/>
    </location>
</feature>
<dbReference type="EMBL" id="OCNK01000002">
    <property type="protein sequence ID" value="SOD99459.1"/>
    <property type="molecule type" value="Genomic_DNA"/>
</dbReference>
<feature type="compositionally biased region" description="Basic and acidic residues" evidence="1">
    <location>
        <begin position="268"/>
        <end position="277"/>
    </location>
</feature>
<feature type="region of interest" description="Disordered" evidence="1">
    <location>
        <begin position="122"/>
        <end position="157"/>
    </location>
</feature>
<feature type="compositionally biased region" description="Low complexity" evidence="1">
    <location>
        <begin position="209"/>
        <end position="230"/>
    </location>
</feature>
<keyword evidence="3" id="KW-1185">Reference proteome</keyword>
<feature type="region of interest" description="Disordered" evidence="1">
    <location>
        <begin position="26"/>
        <end position="107"/>
    </location>
</feature>
<accession>A0A286GWJ7</accession>
<proteinExistence type="predicted"/>
<dbReference type="AlphaFoldDB" id="A0A286GWJ7"/>
<evidence type="ECO:0000313" key="3">
    <source>
        <dbReference type="Proteomes" id="UP000219482"/>
    </source>
</evidence>
<protein>
    <submittedName>
        <fullName evidence="2">Uncharacterized protein</fullName>
    </submittedName>
</protein>
<dbReference type="Proteomes" id="UP000219482">
    <property type="component" value="Unassembled WGS sequence"/>
</dbReference>
<evidence type="ECO:0000313" key="2">
    <source>
        <dbReference type="EMBL" id="SOD99459.1"/>
    </source>
</evidence>
<evidence type="ECO:0000256" key="1">
    <source>
        <dbReference type="SAM" id="MobiDB-lite"/>
    </source>
</evidence>